<dbReference type="InterPro" id="IPR027157">
    <property type="entry name" value="NCBP2"/>
</dbReference>
<dbReference type="Pfam" id="PF00076">
    <property type="entry name" value="RRM_1"/>
    <property type="match status" value="1"/>
</dbReference>
<feature type="compositionally biased region" description="Basic and acidic residues" evidence="8">
    <location>
        <begin position="28"/>
        <end position="40"/>
    </location>
</feature>
<dbReference type="SMART" id="SM00360">
    <property type="entry name" value="RRM"/>
    <property type="match status" value="1"/>
</dbReference>
<protein>
    <submittedName>
        <fullName evidence="10">Nuclear cap-binding protein subunit 2</fullName>
    </submittedName>
</protein>
<feature type="domain" description="RRM" evidence="9">
    <location>
        <begin position="46"/>
        <end position="124"/>
    </location>
</feature>
<proteinExistence type="inferred from homology"/>
<dbReference type="PROSITE" id="PS50102">
    <property type="entry name" value="RRM"/>
    <property type="match status" value="1"/>
</dbReference>
<evidence type="ECO:0000313" key="10">
    <source>
        <dbReference type="EMBL" id="KFX47403.1"/>
    </source>
</evidence>
<dbReference type="InterPro" id="IPR034148">
    <property type="entry name" value="NCBP2_RRM"/>
</dbReference>
<comment type="similarity">
    <text evidence="2">Belongs to the RRM NCBP2 family.</text>
</comment>
<dbReference type="GO" id="GO:0045292">
    <property type="term" value="P:mRNA cis splicing, via spliceosome"/>
    <property type="evidence" value="ECO:0007669"/>
    <property type="project" value="InterPro"/>
</dbReference>
<dbReference type="PANTHER" id="PTHR18847">
    <property type="entry name" value="20 KD NUCLEAR CAP BINDING PROTEIN"/>
    <property type="match status" value="1"/>
</dbReference>
<dbReference type="HOGENOM" id="CLU_883324_0_0_1"/>
<feature type="region of interest" description="Disordered" evidence="8">
    <location>
        <begin position="19"/>
        <end position="42"/>
    </location>
</feature>
<keyword evidence="6" id="KW-0539">Nucleus</keyword>
<feature type="region of interest" description="Disordered" evidence="8">
    <location>
        <begin position="127"/>
        <end position="172"/>
    </location>
</feature>
<dbReference type="GO" id="GO:0000339">
    <property type="term" value="F:RNA cap binding"/>
    <property type="evidence" value="ECO:0007669"/>
    <property type="project" value="InterPro"/>
</dbReference>
<dbReference type="SUPFAM" id="SSF54928">
    <property type="entry name" value="RNA-binding domain, RBD"/>
    <property type="match status" value="1"/>
</dbReference>
<evidence type="ECO:0000256" key="7">
    <source>
        <dbReference type="PROSITE-ProRule" id="PRU00176"/>
    </source>
</evidence>
<evidence type="ECO:0000256" key="3">
    <source>
        <dbReference type="ARBA" id="ARBA00022664"/>
    </source>
</evidence>
<dbReference type="InterPro" id="IPR035979">
    <property type="entry name" value="RBD_domain_sf"/>
</dbReference>
<feature type="compositionally biased region" description="Basic and acidic residues" evidence="8">
    <location>
        <begin position="160"/>
        <end position="172"/>
    </location>
</feature>
<dbReference type="CDD" id="cd12240">
    <property type="entry name" value="RRM_NCBP2"/>
    <property type="match status" value="1"/>
</dbReference>
<organism evidence="10">
    <name type="scientific">Talaromyces marneffei PM1</name>
    <dbReference type="NCBI Taxonomy" id="1077442"/>
    <lineage>
        <taxon>Eukaryota</taxon>
        <taxon>Fungi</taxon>
        <taxon>Dikarya</taxon>
        <taxon>Ascomycota</taxon>
        <taxon>Pezizomycotina</taxon>
        <taxon>Eurotiomycetes</taxon>
        <taxon>Eurotiomycetidae</taxon>
        <taxon>Eurotiales</taxon>
        <taxon>Trichocomaceae</taxon>
        <taxon>Talaromyces</taxon>
        <taxon>Talaromyces sect. Talaromyces</taxon>
    </lineage>
</organism>
<evidence type="ECO:0000256" key="8">
    <source>
        <dbReference type="SAM" id="MobiDB-lite"/>
    </source>
</evidence>
<evidence type="ECO:0000256" key="1">
    <source>
        <dbReference type="ARBA" id="ARBA00004123"/>
    </source>
</evidence>
<evidence type="ECO:0000256" key="2">
    <source>
        <dbReference type="ARBA" id="ARBA00010725"/>
    </source>
</evidence>
<keyword evidence="5" id="KW-0508">mRNA splicing</keyword>
<name>A0A093XQ90_TALMA</name>
<evidence type="ECO:0000259" key="9">
    <source>
        <dbReference type="PROSITE" id="PS50102"/>
    </source>
</evidence>
<comment type="caution">
    <text evidence="10">The sequence shown here is derived from an EMBL/GenBank/DDBJ whole genome shotgun (WGS) entry which is preliminary data.</text>
</comment>
<dbReference type="GO" id="GO:0005846">
    <property type="term" value="C:nuclear cap binding complex"/>
    <property type="evidence" value="ECO:0007669"/>
    <property type="project" value="InterPro"/>
</dbReference>
<comment type="subcellular location">
    <subcellularLocation>
        <location evidence="1">Nucleus</location>
    </subcellularLocation>
</comment>
<sequence>MSRHYNTVERLDRPSAYYQSKSKRRRYNDRDDDKHEDPNDSLRNATTLYVGNLSFYTTEEQIHELFAKCGEIKRLVMGLDRFQKTPCGFCFVEYYTHQDALDCLKYIGGTKLDERIIRTDLDPGFQEGRQYGRGKSGGQVRDEYREEYDPGRGGYGRSVADQRRREEEEYGKGSRATRLNVFLTQPIVTPSTNLWRNWEMMTVTRQAVPKGERRTRQSLSAQEQNNIYLYTFCTKLLSTFPLLSMKTFRDSPTSVSQLVFLTTASNSTFDEPSEFEKRVTDMLESQVGTPTWQHIKAVDRETEQIAAWASWNTNK</sequence>
<dbReference type="eggNOG" id="KOG0121">
    <property type="taxonomic scope" value="Eukaryota"/>
</dbReference>
<dbReference type="InterPro" id="IPR012677">
    <property type="entry name" value="Nucleotide-bd_a/b_plait_sf"/>
</dbReference>
<dbReference type="AlphaFoldDB" id="A0A093XQ90"/>
<dbReference type="EMBL" id="JPOX01000015">
    <property type="protein sequence ID" value="KFX47403.1"/>
    <property type="molecule type" value="Genomic_DNA"/>
</dbReference>
<dbReference type="Gene3D" id="3.30.70.330">
    <property type="match status" value="1"/>
</dbReference>
<keyword evidence="4 7" id="KW-0694">RNA-binding</keyword>
<gene>
    <name evidence="10" type="ORF">GQ26_0151210</name>
</gene>
<feature type="compositionally biased region" description="Basic and acidic residues" evidence="8">
    <location>
        <begin position="140"/>
        <end position="150"/>
    </location>
</feature>
<dbReference type="GO" id="GO:0005634">
    <property type="term" value="C:nucleus"/>
    <property type="evidence" value="ECO:0007669"/>
    <property type="project" value="UniProtKB-SubCell"/>
</dbReference>
<dbReference type="InterPro" id="IPR000504">
    <property type="entry name" value="RRM_dom"/>
</dbReference>
<evidence type="ECO:0000256" key="4">
    <source>
        <dbReference type="ARBA" id="ARBA00022884"/>
    </source>
</evidence>
<reference evidence="10" key="1">
    <citation type="journal article" date="2014" name="PLoS Genet.">
        <title>Signature Gene Expression Reveals Novel Clues to the Molecular Mechanisms of Dimorphic Transition in Penicillium marneffei.</title>
        <authorList>
            <person name="Yang E."/>
            <person name="Wang G."/>
            <person name="Cai J."/>
            <person name="Woo P.C."/>
            <person name="Lau S.K."/>
            <person name="Yuen K.-Y."/>
            <person name="Chow W.-N."/>
            <person name="Lin X."/>
        </authorList>
    </citation>
    <scope>NUCLEOTIDE SEQUENCE [LARGE SCALE GENOMIC DNA]</scope>
    <source>
        <strain evidence="10">PM1</strain>
    </source>
</reference>
<dbReference type="FunFam" id="3.30.70.330:FF:000399">
    <property type="entry name" value="Nuclear cap-binding protein subunit 2"/>
    <property type="match status" value="1"/>
</dbReference>
<keyword evidence="3" id="KW-0507">mRNA processing</keyword>
<accession>A0A093XQ90</accession>
<dbReference type="PANTHER" id="PTHR18847:SF0">
    <property type="entry name" value="NUCLEAR CAP-BINDING PROTEIN SUBUNIT 2"/>
    <property type="match status" value="1"/>
</dbReference>
<evidence type="ECO:0000256" key="6">
    <source>
        <dbReference type="ARBA" id="ARBA00023242"/>
    </source>
</evidence>
<evidence type="ECO:0000256" key="5">
    <source>
        <dbReference type="ARBA" id="ARBA00023187"/>
    </source>
</evidence>